<dbReference type="InterPro" id="IPR007110">
    <property type="entry name" value="Ig-like_dom"/>
</dbReference>
<sequence length="105" mass="10725">GLMAAATLDESGGGLQAPGGGLTLVCRGSGFTLSSYSMNWVRQAPGKGLEWVAGIFSSGSTTRYASAVQGLATISRDNGQSTVRLQLNSLRADDSGTYFCAKDAG</sequence>
<dbReference type="SUPFAM" id="SSF48726">
    <property type="entry name" value="Immunoglobulin"/>
    <property type="match status" value="1"/>
</dbReference>
<dbReference type="GO" id="GO:0019814">
    <property type="term" value="C:immunoglobulin complex"/>
    <property type="evidence" value="ECO:0007669"/>
    <property type="project" value="UniProtKB-KW"/>
</dbReference>
<dbReference type="Gene3D" id="2.60.40.10">
    <property type="entry name" value="Immunoglobulins"/>
    <property type="match status" value="1"/>
</dbReference>
<dbReference type="FunFam" id="2.60.40.10:FF:002198">
    <property type="entry name" value="Immunoglobulin heavy variable 5-2"/>
    <property type="match status" value="1"/>
</dbReference>
<gene>
    <name evidence="5" type="primary">Ighv348_0</name>
    <name evidence="5" type="ORF">PENPIL_R07157</name>
</gene>
<dbReference type="InterPro" id="IPR050199">
    <property type="entry name" value="IgHV"/>
</dbReference>
<dbReference type="OrthoDB" id="8865476at2759"/>
<dbReference type="GO" id="GO:0002250">
    <property type="term" value="P:adaptive immune response"/>
    <property type="evidence" value="ECO:0007669"/>
    <property type="project" value="UniProtKB-KW"/>
</dbReference>
<evidence type="ECO:0000256" key="1">
    <source>
        <dbReference type="ARBA" id="ARBA00022859"/>
    </source>
</evidence>
<dbReference type="Pfam" id="PF07686">
    <property type="entry name" value="V-set"/>
    <property type="match status" value="1"/>
</dbReference>
<evidence type="ECO:0000259" key="4">
    <source>
        <dbReference type="PROSITE" id="PS50835"/>
    </source>
</evidence>
<dbReference type="SMART" id="SM00406">
    <property type="entry name" value="IGv"/>
    <property type="match status" value="1"/>
</dbReference>
<feature type="non-terminal residue" evidence="5">
    <location>
        <position position="105"/>
    </location>
</feature>
<dbReference type="AlphaFoldDB" id="A0A851N311"/>
<comment type="caution">
    <text evidence="5">The sequence shown here is derived from an EMBL/GenBank/DDBJ whole genome shotgun (WGS) entry which is preliminary data.</text>
</comment>
<evidence type="ECO:0000313" key="5">
    <source>
        <dbReference type="EMBL" id="NXC37669.1"/>
    </source>
</evidence>
<name>A0A851N311_9GALL</name>
<dbReference type="PANTHER" id="PTHR23266">
    <property type="entry name" value="IMMUNOGLOBULIN HEAVY CHAIN"/>
    <property type="match status" value="1"/>
</dbReference>
<dbReference type="GO" id="GO:0005576">
    <property type="term" value="C:extracellular region"/>
    <property type="evidence" value="ECO:0007669"/>
    <property type="project" value="UniProtKB-ARBA"/>
</dbReference>
<accession>A0A851N311</accession>
<keyword evidence="6" id="KW-1185">Reference proteome</keyword>
<reference evidence="5" key="1">
    <citation type="submission" date="2019-09" db="EMBL/GenBank/DDBJ databases">
        <title>Bird 10,000 Genomes (B10K) Project - Family phase.</title>
        <authorList>
            <person name="Zhang G."/>
        </authorList>
    </citation>
    <scope>NUCLEOTIDE SEQUENCE</scope>
    <source>
        <strain evidence="5">B10K-DU-001-08</strain>
        <tissue evidence="5">Muscle</tissue>
    </source>
</reference>
<dbReference type="Proteomes" id="UP000613066">
    <property type="component" value="Unassembled WGS sequence"/>
</dbReference>
<protein>
    <submittedName>
        <fullName evidence="5">HV348 protein</fullName>
    </submittedName>
</protein>
<dbReference type="InterPro" id="IPR013783">
    <property type="entry name" value="Ig-like_fold"/>
</dbReference>
<proteinExistence type="predicted"/>
<dbReference type="PROSITE" id="PS50835">
    <property type="entry name" value="IG_LIKE"/>
    <property type="match status" value="1"/>
</dbReference>
<evidence type="ECO:0000256" key="3">
    <source>
        <dbReference type="ARBA" id="ARBA00043265"/>
    </source>
</evidence>
<evidence type="ECO:0000313" key="6">
    <source>
        <dbReference type="Proteomes" id="UP000613066"/>
    </source>
</evidence>
<dbReference type="InterPro" id="IPR013106">
    <property type="entry name" value="Ig_V-set"/>
</dbReference>
<dbReference type="EMBL" id="WBMW01000073">
    <property type="protein sequence ID" value="NXC37669.1"/>
    <property type="molecule type" value="Genomic_DNA"/>
</dbReference>
<evidence type="ECO:0000256" key="2">
    <source>
        <dbReference type="ARBA" id="ARBA00023130"/>
    </source>
</evidence>
<dbReference type="InterPro" id="IPR036179">
    <property type="entry name" value="Ig-like_dom_sf"/>
</dbReference>
<feature type="domain" description="Ig-like" evidence="4">
    <location>
        <begin position="19"/>
        <end position="105"/>
    </location>
</feature>
<organism evidence="5 6">
    <name type="scientific">Penelope pileata</name>
    <dbReference type="NCBI Taxonomy" id="1118817"/>
    <lineage>
        <taxon>Eukaryota</taxon>
        <taxon>Metazoa</taxon>
        <taxon>Chordata</taxon>
        <taxon>Craniata</taxon>
        <taxon>Vertebrata</taxon>
        <taxon>Euteleostomi</taxon>
        <taxon>Archelosauria</taxon>
        <taxon>Archosauria</taxon>
        <taxon>Dinosauria</taxon>
        <taxon>Saurischia</taxon>
        <taxon>Theropoda</taxon>
        <taxon>Coelurosauria</taxon>
        <taxon>Aves</taxon>
        <taxon>Neognathae</taxon>
        <taxon>Galloanserae</taxon>
        <taxon>Galliformes</taxon>
        <taxon>Cracidae</taxon>
        <taxon>Penelope</taxon>
    </lineage>
</organism>
<keyword evidence="1" id="KW-0391">Immunity</keyword>
<keyword evidence="2" id="KW-1064">Adaptive immunity</keyword>
<keyword evidence="3" id="KW-1280">Immunoglobulin</keyword>
<feature type="non-terminal residue" evidence="5">
    <location>
        <position position="1"/>
    </location>
</feature>